<dbReference type="AlphaFoldDB" id="A0A8T1VY39"/>
<reference evidence="2" key="1">
    <citation type="submission" date="2021-02" db="EMBL/GenBank/DDBJ databases">
        <authorList>
            <person name="Palmer J.M."/>
        </authorList>
    </citation>
    <scope>NUCLEOTIDE SEQUENCE</scope>
    <source>
        <strain evidence="2">SCRP734</strain>
    </source>
</reference>
<feature type="compositionally biased region" description="Low complexity" evidence="1">
    <location>
        <begin position="31"/>
        <end position="48"/>
    </location>
</feature>
<name>A0A8T1VY39_9STRA</name>
<evidence type="ECO:0000313" key="3">
    <source>
        <dbReference type="Proteomes" id="UP000694044"/>
    </source>
</evidence>
<organism evidence="2 3">
    <name type="scientific">Phytophthora pseudosyringae</name>
    <dbReference type="NCBI Taxonomy" id="221518"/>
    <lineage>
        <taxon>Eukaryota</taxon>
        <taxon>Sar</taxon>
        <taxon>Stramenopiles</taxon>
        <taxon>Oomycota</taxon>
        <taxon>Peronosporomycetes</taxon>
        <taxon>Peronosporales</taxon>
        <taxon>Peronosporaceae</taxon>
        <taxon>Phytophthora</taxon>
    </lineage>
</organism>
<evidence type="ECO:0000313" key="2">
    <source>
        <dbReference type="EMBL" id="KAG7384843.1"/>
    </source>
</evidence>
<dbReference type="EMBL" id="JAGDFM010000136">
    <property type="protein sequence ID" value="KAG7384843.1"/>
    <property type="molecule type" value="Genomic_DNA"/>
</dbReference>
<dbReference type="Proteomes" id="UP000694044">
    <property type="component" value="Unassembled WGS sequence"/>
</dbReference>
<keyword evidence="3" id="KW-1185">Reference proteome</keyword>
<feature type="region of interest" description="Disordered" evidence="1">
    <location>
        <begin position="1"/>
        <end position="84"/>
    </location>
</feature>
<protein>
    <submittedName>
        <fullName evidence="2">Uncharacterized protein</fullName>
    </submittedName>
</protein>
<sequence length="121" mass="12670">MVRKAPPQSKVTADAPALEETPAKSTPNVPPAATSRSSPPAVAAPPTTGFDLGAFMESFQPGLTSTNQTGVPEPSVHKPSDQALTVGPPTELLQELRFLPLVNAISQQEYRGPEIETVANV</sequence>
<comment type="caution">
    <text evidence="2">The sequence shown here is derived from an EMBL/GenBank/DDBJ whole genome shotgun (WGS) entry which is preliminary data.</text>
</comment>
<evidence type="ECO:0000256" key="1">
    <source>
        <dbReference type="SAM" id="MobiDB-lite"/>
    </source>
</evidence>
<proteinExistence type="predicted"/>
<accession>A0A8T1VY39</accession>
<feature type="compositionally biased region" description="Polar residues" evidence="1">
    <location>
        <begin position="61"/>
        <end position="70"/>
    </location>
</feature>
<gene>
    <name evidence="2" type="ORF">PHYPSEUDO_002158</name>
</gene>